<evidence type="ECO:0000313" key="2">
    <source>
        <dbReference type="EMBL" id="VEL12393.1"/>
    </source>
</evidence>
<feature type="region of interest" description="Disordered" evidence="1">
    <location>
        <begin position="134"/>
        <end position="170"/>
    </location>
</feature>
<dbReference type="EMBL" id="CAAALY010014646">
    <property type="protein sequence ID" value="VEL12393.1"/>
    <property type="molecule type" value="Genomic_DNA"/>
</dbReference>
<feature type="compositionally biased region" description="Basic and acidic residues" evidence="1">
    <location>
        <begin position="134"/>
        <end position="144"/>
    </location>
</feature>
<evidence type="ECO:0000313" key="3">
    <source>
        <dbReference type="Proteomes" id="UP000784294"/>
    </source>
</evidence>
<accession>A0A3S5AC16</accession>
<evidence type="ECO:0000256" key="1">
    <source>
        <dbReference type="SAM" id="MobiDB-lite"/>
    </source>
</evidence>
<gene>
    <name evidence="2" type="ORF">PXEA_LOCUS5833</name>
</gene>
<feature type="compositionally biased region" description="Basic and acidic residues" evidence="1">
    <location>
        <begin position="161"/>
        <end position="170"/>
    </location>
</feature>
<sequence length="170" mass="18118">MSQCRPTPASASGTADQVTPDRGPAVKPVARVESKNWLTCLDEKRLLHQTSGRADAPGRAGCCLLEGIACPRTGGSGTSCRIRGTVPSLFRQLIGGPGSMFGTARLIEVTNQTLVKVGPQLGWQISLESGWRPPKECNAREHSNPKILASGPHKKSLPNQGRKDHAGDHH</sequence>
<name>A0A3S5AC16_9PLAT</name>
<comment type="caution">
    <text evidence="2">The sequence shown here is derived from an EMBL/GenBank/DDBJ whole genome shotgun (WGS) entry which is preliminary data.</text>
</comment>
<keyword evidence="3" id="KW-1185">Reference proteome</keyword>
<dbReference type="AlphaFoldDB" id="A0A3S5AC16"/>
<feature type="region of interest" description="Disordered" evidence="1">
    <location>
        <begin position="1"/>
        <end position="25"/>
    </location>
</feature>
<organism evidence="2 3">
    <name type="scientific">Protopolystoma xenopodis</name>
    <dbReference type="NCBI Taxonomy" id="117903"/>
    <lineage>
        <taxon>Eukaryota</taxon>
        <taxon>Metazoa</taxon>
        <taxon>Spiralia</taxon>
        <taxon>Lophotrochozoa</taxon>
        <taxon>Platyhelminthes</taxon>
        <taxon>Monogenea</taxon>
        <taxon>Polyopisthocotylea</taxon>
        <taxon>Polystomatidea</taxon>
        <taxon>Polystomatidae</taxon>
        <taxon>Protopolystoma</taxon>
    </lineage>
</organism>
<proteinExistence type="predicted"/>
<reference evidence="2" key="1">
    <citation type="submission" date="2018-11" db="EMBL/GenBank/DDBJ databases">
        <authorList>
            <consortium name="Pathogen Informatics"/>
        </authorList>
    </citation>
    <scope>NUCLEOTIDE SEQUENCE</scope>
</reference>
<protein>
    <submittedName>
        <fullName evidence="2">Uncharacterized protein</fullName>
    </submittedName>
</protein>
<feature type="compositionally biased region" description="Polar residues" evidence="1">
    <location>
        <begin position="1"/>
        <end position="17"/>
    </location>
</feature>
<dbReference type="Proteomes" id="UP000784294">
    <property type="component" value="Unassembled WGS sequence"/>
</dbReference>